<accession>A0A916S909</accession>
<keyword evidence="6 9" id="KW-1133">Transmembrane helix</keyword>
<dbReference type="InterPro" id="IPR045378">
    <property type="entry name" value="LNT_N"/>
</dbReference>
<comment type="caution">
    <text evidence="11">The sequence shown here is derived from an EMBL/GenBank/DDBJ whole genome shotgun (WGS) entry which is preliminary data.</text>
</comment>
<keyword evidence="7 9" id="KW-0472">Membrane</keyword>
<comment type="catalytic activity">
    <reaction evidence="9">
        <text>N-terminal S-1,2-diacyl-sn-glyceryl-L-cysteinyl-[lipoprotein] + a glycerophospholipid = N-acyl-S-1,2-diacyl-sn-glyceryl-L-cysteinyl-[lipoprotein] + a 2-acyl-sn-glycero-3-phospholipid + H(+)</text>
        <dbReference type="Rhea" id="RHEA:48228"/>
        <dbReference type="Rhea" id="RHEA-COMP:14681"/>
        <dbReference type="Rhea" id="RHEA-COMP:14684"/>
        <dbReference type="ChEBI" id="CHEBI:15378"/>
        <dbReference type="ChEBI" id="CHEBI:136912"/>
        <dbReference type="ChEBI" id="CHEBI:140656"/>
        <dbReference type="ChEBI" id="CHEBI:140657"/>
        <dbReference type="ChEBI" id="CHEBI:140660"/>
        <dbReference type="EC" id="2.3.1.269"/>
    </reaction>
</comment>
<dbReference type="InterPro" id="IPR036526">
    <property type="entry name" value="C-N_Hydrolase_sf"/>
</dbReference>
<feature type="domain" description="CN hydrolase" evidence="10">
    <location>
        <begin position="248"/>
        <end position="497"/>
    </location>
</feature>
<dbReference type="EMBL" id="BMHH01000005">
    <property type="protein sequence ID" value="GGA89616.1"/>
    <property type="molecule type" value="Genomic_DNA"/>
</dbReference>
<evidence type="ECO:0000256" key="7">
    <source>
        <dbReference type="ARBA" id="ARBA00023136"/>
    </source>
</evidence>
<gene>
    <name evidence="9 11" type="primary">lnt</name>
    <name evidence="11" type="ORF">GCM10011491_16860</name>
</gene>
<dbReference type="Gene3D" id="3.60.110.10">
    <property type="entry name" value="Carbon-nitrogen hydrolase"/>
    <property type="match status" value="1"/>
</dbReference>
<dbReference type="PANTHER" id="PTHR38686:SF1">
    <property type="entry name" value="APOLIPOPROTEIN N-ACYLTRANSFERASE"/>
    <property type="match status" value="1"/>
</dbReference>
<protein>
    <recommendedName>
        <fullName evidence="9">Apolipoprotein N-acyltransferase</fullName>
        <shortName evidence="9">ALP N-acyltransferase</shortName>
        <ecNumber evidence="9">2.3.1.269</ecNumber>
    </recommendedName>
</protein>
<evidence type="ECO:0000256" key="9">
    <source>
        <dbReference type="HAMAP-Rule" id="MF_01148"/>
    </source>
</evidence>
<dbReference type="PROSITE" id="PS50263">
    <property type="entry name" value="CN_HYDROLASE"/>
    <property type="match status" value="1"/>
</dbReference>
<keyword evidence="4 9" id="KW-0808">Transferase</keyword>
<reference evidence="11" key="2">
    <citation type="submission" date="2020-09" db="EMBL/GenBank/DDBJ databases">
        <authorList>
            <person name="Sun Q."/>
            <person name="Zhou Y."/>
        </authorList>
    </citation>
    <scope>NUCLEOTIDE SEQUENCE</scope>
    <source>
        <strain evidence="11">CGMCC 1.15082</strain>
    </source>
</reference>
<evidence type="ECO:0000256" key="2">
    <source>
        <dbReference type="ARBA" id="ARBA00010065"/>
    </source>
</evidence>
<dbReference type="Pfam" id="PF00795">
    <property type="entry name" value="CN_hydrolase"/>
    <property type="match status" value="1"/>
</dbReference>
<feature type="transmembrane region" description="Helical" evidence="9">
    <location>
        <begin position="38"/>
        <end position="58"/>
    </location>
</feature>
<dbReference type="SUPFAM" id="SSF56317">
    <property type="entry name" value="Carbon-nitrogen hydrolase"/>
    <property type="match status" value="1"/>
</dbReference>
<dbReference type="PANTHER" id="PTHR38686">
    <property type="entry name" value="APOLIPOPROTEIN N-ACYLTRANSFERASE"/>
    <property type="match status" value="1"/>
</dbReference>
<feature type="transmembrane region" description="Helical" evidence="9">
    <location>
        <begin position="139"/>
        <end position="160"/>
    </location>
</feature>
<comment type="pathway">
    <text evidence="9">Protein modification; lipoprotein biosynthesis (N-acyl transfer).</text>
</comment>
<keyword evidence="5 9" id="KW-0812">Transmembrane</keyword>
<evidence type="ECO:0000259" key="10">
    <source>
        <dbReference type="PROSITE" id="PS50263"/>
    </source>
</evidence>
<dbReference type="GO" id="GO:0042158">
    <property type="term" value="P:lipoprotein biosynthetic process"/>
    <property type="evidence" value="ECO:0007669"/>
    <property type="project" value="UniProtKB-UniRule"/>
</dbReference>
<name>A0A916S909_9HYPH</name>
<dbReference type="Proteomes" id="UP000646478">
    <property type="component" value="Unassembled WGS sequence"/>
</dbReference>
<keyword evidence="8 9" id="KW-0012">Acyltransferase</keyword>
<dbReference type="AlphaFoldDB" id="A0A916S909"/>
<comment type="function">
    <text evidence="9">Catalyzes the phospholipid dependent N-acylation of the N-terminal cysteine of apolipoprotein, the last step in lipoprotein maturation.</text>
</comment>
<dbReference type="NCBIfam" id="TIGR00546">
    <property type="entry name" value="lnt"/>
    <property type="match status" value="1"/>
</dbReference>
<proteinExistence type="inferred from homology"/>
<dbReference type="GO" id="GO:0016410">
    <property type="term" value="F:N-acyltransferase activity"/>
    <property type="evidence" value="ECO:0007669"/>
    <property type="project" value="UniProtKB-UniRule"/>
</dbReference>
<reference evidence="11" key="1">
    <citation type="journal article" date="2014" name="Int. J. Syst. Evol. Microbiol.">
        <title>Complete genome sequence of Corynebacterium casei LMG S-19264T (=DSM 44701T), isolated from a smear-ripened cheese.</title>
        <authorList>
            <consortium name="US DOE Joint Genome Institute (JGI-PGF)"/>
            <person name="Walter F."/>
            <person name="Albersmeier A."/>
            <person name="Kalinowski J."/>
            <person name="Ruckert C."/>
        </authorList>
    </citation>
    <scope>NUCLEOTIDE SEQUENCE</scope>
    <source>
        <strain evidence="11">CGMCC 1.15082</strain>
    </source>
</reference>
<comment type="subcellular location">
    <subcellularLocation>
        <location evidence="1 9">Cell membrane</location>
        <topology evidence="1 9">Multi-pass membrane protein</topology>
    </subcellularLocation>
</comment>
<evidence type="ECO:0000256" key="3">
    <source>
        <dbReference type="ARBA" id="ARBA00022475"/>
    </source>
</evidence>
<evidence type="ECO:0000256" key="6">
    <source>
        <dbReference type="ARBA" id="ARBA00022989"/>
    </source>
</evidence>
<comment type="similarity">
    <text evidence="2 9">Belongs to the CN hydrolase family. Apolipoprotein N-acyltransferase subfamily.</text>
</comment>
<keyword evidence="3 9" id="KW-1003">Cell membrane</keyword>
<dbReference type="EC" id="2.3.1.269" evidence="9"/>
<dbReference type="InterPro" id="IPR003010">
    <property type="entry name" value="C-N_Hydrolase"/>
</dbReference>
<feature type="transmembrane region" description="Helical" evidence="9">
    <location>
        <begin position="180"/>
        <end position="202"/>
    </location>
</feature>
<dbReference type="Pfam" id="PF20154">
    <property type="entry name" value="LNT_N"/>
    <property type="match status" value="1"/>
</dbReference>
<feature type="transmembrane region" description="Helical" evidence="9">
    <location>
        <begin position="70"/>
        <end position="92"/>
    </location>
</feature>
<evidence type="ECO:0000256" key="4">
    <source>
        <dbReference type="ARBA" id="ARBA00022679"/>
    </source>
</evidence>
<evidence type="ECO:0000256" key="1">
    <source>
        <dbReference type="ARBA" id="ARBA00004651"/>
    </source>
</evidence>
<sequence>MRGIGGLSGWIILLSGWRRALAAFLAGALATLALPPYDFFAVCFVSFPVLVWLIDGAVDTADSGPVRRVLPAAIVGWWFGFGYFLGGLWWIGSALLVDAENFAWALPLAVVGLPAFLALFYALAALIARLLWSDGLGRIFALAFGFGIAEWLRSFLLTGFPWNAIGYAAMPTPLLMQSDAVLGLFAMSALAVLVFAMPALLADRRHLKAGTAIALALVAAHVGFGFYRLHNAPLVNKDAPDGVRLRIVQPSIAQAMKWDNDARRAIFDKLIALSELPPASGQPRPSVIVWPETSIPYILTRTPEALERIGAALSVGQVLLAGAVREEDGAGATEPRYYNSIYAIDDRGEILDAVDKVHLVPFGEYLPLEKWLRALGLQEVVEMPGGFTAAASRHSLKVNNSLAFLPLICYEAIFPSELGYSGPAAKAILNVTNDAWYGDTPGPYQHFRQAQLRAVEQGLPLVRAANNGLSAVVDPYGRITDGLALNAVGVIDVSLPSPIDPFWGKPPGQGGTWTVLALLLSISWGFVVLCRRRFD</sequence>
<evidence type="ECO:0000313" key="11">
    <source>
        <dbReference type="EMBL" id="GGA89616.1"/>
    </source>
</evidence>
<dbReference type="InterPro" id="IPR004563">
    <property type="entry name" value="Apolipo_AcylTrfase"/>
</dbReference>
<evidence type="ECO:0000256" key="5">
    <source>
        <dbReference type="ARBA" id="ARBA00022692"/>
    </source>
</evidence>
<dbReference type="GO" id="GO:0005886">
    <property type="term" value="C:plasma membrane"/>
    <property type="evidence" value="ECO:0007669"/>
    <property type="project" value="UniProtKB-SubCell"/>
</dbReference>
<evidence type="ECO:0000256" key="8">
    <source>
        <dbReference type="ARBA" id="ARBA00023315"/>
    </source>
</evidence>
<dbReference type="RefSeq" id="WP_188823349.1">
    <property type="nucleotide sequence ID" value="NZ_BMHH01000005.1"/>
</dbReference>
<keyword evidence="12" id="KW-1185">Reference proteome</keyword>
<dbReference type="CDD" id="cd07571">
    <property type="entry name" value="ALP_N-acyl_transferase"/>
    <property type="match status" value="1"/>
</dbReference>
<organism evidence="11 12">
    <name type="scientific">Brucella endophytica</name>
    <dbReference type="NCBI Taxonomy" id="1963359"/>
    <lineage>
        <taxon>Bacteria</taxon>
        <taxon>Pseudomonadati</taxon>
        <taxon>Pseudomonadota</taxon>
        <taxon>Alphaproteobacteria</taxon>
        <taxon>Hyphomicrobiales</taxon>
        <taxon>Brucellaceae</taxon>
        <taxon>Brucella/Ochrobactrum group</taxon>
        <taxon>Brucella</taxon>
    </lineage>
</organism>
<feature type="transmembrane region" description="Helical" evidence="9">
    <location>
        <begin position="104"/>
        <end position="127"/>
    </location>
</feature>
<feature type="transmembrane region" description="Helical" evidence="9">
    <location>
        <begin position="209"/>
        <end position="227"/>
    </location>
</feature>
<feature type="transmembrane region" description="Helical" evidence="9">
    <location>
        <begin position="510"/>
        <end position="530"/>
    </location>
</feature>
<evidence type="ECO:0000313" key="12">
    <source>
        <dbReference type="Proteomes" id="UP000646478"/>
    </source>
</evidence>
<dbReference type="HAMAP" id="MF_01148">
    <property type="entry name" value="Lnt"/>
    <property type="match status" value="1"/>
</dbReference>